<dbReference type="KEGG" id="msch:N508_001638"/>
<dbReference type="SMART" id="SM00493">
    <property type="entry name" value="TOPRIM"/>
    <property type="match status" value="1"/>
</dbReference>
<dbReference type="GO" id="GO:0006310">
    <property type="term" value="P:DNA recombination"/>
    <property type="evidence" value="ECO:0007669"/>
    <property type="project" value="TreeGrafter"/>
</dbReference>
<reference evidence="16" key="3">
    <citation type="submission" date="2022-06" db="EMBL/GenBank/DDBJ databases">
        <title>Resources to Facilitate Use of the Altered Schaedler Flora (ASF) Mouse Model to Study Microbiome Function.</title>
        <authorList>
            <person name="Proctor A."/>
            <person name="Parvinroo S."/>
            <person name="Richie T."/>
            <person name="Jia X."/>
            <person name="Lee S.T.M."/>
            <person name="Karp P.D."/>
            <person name="Paley S."/>
            <person name="Kostic A.D."/>
            <person name="Pierre J.F."/>
            <person name="Wannemuehler M.J."/>
            <person name="Phillips G.J."/>
        </authorList>
    </citation>
    <scope>NUCLEOTIDE SEQUENCE</scope>
    <source>
        <strain evidence="16">ASF457</strain>
    </source>
</reference>
<evidence type="ECO:0000256" key="6">
    <source>
        <dbReference type="ARBA" id="ARBA00022833"/>
    </source>
</evidence>
<dbReference type="InterPro" id="IPR013826">
    <property type="entry name" value="Topo_IA_cen_sub3"/>
</dbReference>
<evidence type="ECO:0000256" key="10">
    <source>
        <dbReference type="ARBA" id="ARBA00030003"/>
    </source>
</evidence>
<reference evidence="16" key="1">
    <citation type="journal article" date="2014" name="Genome Announc.">
        <title>Draft genome sequences of the altered schaedler flora, a defined bacterial community from gnotobiotic mice.</title>
        <authorList>
            <person name="Wannemuehler M.J."/>
            <person name="Overstreet A.M."/>
            <person name="Ward D.V."/>
            <person name="Phillips G.J."/>
        </authorList>
    </citation>
    <scope>NUCLEOTIDE SEQUENCE</scope>
    <source>
        <strain evidence="16">ASF457</strain>
    </source>
</reference>
<dbReference type="GO" id="GO:0003917">
    <property type="term" value="F:DNA topoisomerase type I (single strand cut, ATP-independent) activity"/>
    <property type="evidence" value="ECO:0007669"/>
    <property type="project" value="UniProtKB-EC"/>
</dbReference>
<dbReference type="Gene3D" id="3.40.50.140">
    <property type="match status" value="1"/>
</dbReference>
<dbReference type="InterPro" id="IPR013498">
    <property type="entry name" value="Topo_IA_Znf"/>
</dbReference>
<evidence type="ECO:0000256" key="13">
    <source>
        <dbReference type="ARBA" id="ARBA00032877"/>
    </source>
</evidence>
<dbReference type="EC" id="5.6.2.1" evidence="3"/>
<evidence type="ECO:0000256" key="12">
    <source>
        <dbReference type="ARBA" id="ARBA00032235"/>
    </source>
</evidence>
<reference evidence="16" key="2">
    <citation type="submission" date="2022-05" db="EMBL/GenBank/DDBJ databases">
        <authorList>
            <person name="Proctor A.L."/>
            <person name="Phillips G.J."/>
            <person name="Wannemuehler M.J."/>
        </authorList>
    </citation>
    <scope>NUCLEOTIDE SEQUENCE</scope>
    <source>
        <strain evidence="16">ASF457</strain>
    </source>
</reference>
<dbReference type="PROSITE" id="PS52039">
    <property type="entry name" value="TOPO_IA_2"/>
    <property type="match status" value="1"/>
</dbReference>
<evidence type="ECO:0000256" key="2">
    <source>
        <dbReference type="ARBA" id="ARBA00009446"/>
    </source>
</evidence>
<dbReference type="InterPro" id="IPR003601">
    <property type="entry name" value="Topo_IA_2"/>
</dbReference>
<dbReference type="GO" id="GO:0043597">
    <property type="term" value="C:cytoplasmic replication fork"/>
    <property type="evidence" value="ECO:0007669"/>
    <property type="project" value="TreeGrafter"/>
</dbReference>
<dbReference type="InterPro" id="IPR003602">
    <property type="entry name" value="Topo_IA_DNA-bd_dom"/>
</dbReference>
<comment type="catalytic activity">
    <reaction evidence="1">
        <text>ATP-independent breakage of single-stranded DNA, followed by passage and rejoining.</text>
        <dbReference type="EC" id="5.6.2.1"/>
    </reaction>
</comment>
<dbReference type="eggNOG" id="COG0551">
    <property type="taxonomic scope" value="Bacteria"/>
</dbReference>
<evidence type="ECO:0000256" key="5">
    <source>
        <dbReference type="ARBA" id="ARBA00022771"/>
    </source>
</evidence>
<evidence type="ECO:0000313" key="17">
    <source>
        <dbReference type="Proteomes" id="UP000017429"/>
    </source>
</evidence>
<organism evidence="16 17">
    <name type="scientific">Mucispirillum schaedleri ASF457</name>
    <dbReference type="NCBI Taxonomy" id="1379858"/>
    <lineage>
        <taxon>Bacteria</taxon>
        <taxon>Pseudomonadati</taxon>
        <taxon>Deferribacterota</taxon>
        <taxon>Deferribacteres</taxon>
        <taxon>Deferribacterales</taxon>
        <taxon>Mucispirillaceae</taxon>
        <taxon>Mucispirillum</taxon>
    </lineage>
</organism>
<gene>
    <name evidence="16" type="primary">topB</name>
    <name evidence="16" type="ORF">N508_001638</name>
</gene>
<dbReference type="SUPFAM" id="SSF57783">
    <property type="entry name" value="Zinc beta-ribbon"/>
    <property type="match status" value="1"/>
</dbReference>
<dbReference type="RefSeq" id="WP_023275926.1">
    <property type="nucleotide sequence ID" value="NZ_CP097562.1"/>
</dbReference>
<dbReference type="InterPro" id="IPR000380">
    <property type="entry name" value="Topo_IA"/>
</dbReference>
<dbReference type="SMART" id="SM00437">
    <property type="entry name" value="TOP1Ac"/>
    <property type="match status" value="1"/>
</dbReference>
<evidence type="ECO:0000259" key="15">
    <source>
        <dbReference type="PROSITE" id="PS52039"/>
    </source>
</evidence>
<dbReference type="GO" id="GO:0006265">
    <property type="term" value="P:DNA topological change"/>
    <property type="evidence" value="ECO:0007669"/>
    <property type="project" value="InterPro"/>
</dbReference>
<dbReference type="eggNOG" id="COG0550">
    <property type="taxonomic scope" value="Bacteria"/>
</dbReference>
<evidence type="ECO:0000256" key="11">
    <source>
        <dbReference type="ARBA" id="ARBA00031985"/>
    </source>
</evidence>
<evidence type="ECO:0000313" key="16">
    <source>
        <dbReference type="EMBL" id="USF24550.1"/>
    </source>
</evidence>
<feature type="domain" description="Toprim" evidence="14">
    <location>
        <begin position="1"/>
        <end position="132"/>
    </location>
</feature>
<keyword evidence="5" id="KW-0479">Metal-binding</keyword>
<dbReference type="PANTHER" id="PTHR11390">
    <property type="entry name" value="PROKARYOTIC DNA TOPOISOMERASE"/>
    <property type="match status" value="1"/>
</dbReference>
<dbReference type="InterPro" id="IPR013825">
    <property type="entry name" value="Topo_IA_cen_sub2"/>
</dbReference>
<dbReference type="Gene3D" id="1.10.290.10">
    <property type="entry name" value="Topoisomerase I, domain 4"/>
    <property type="match status" value="1"/>
</dbReference>
<dbReference type="Pfam" id="PF01396">
    <property type="entry name" value="Zn_ribbon_Top1"/>
    <property type="match status" value="3"/>
</dbReference>
<evidence type="ECO:0000256" key="4">
    <source>
        <dbReference type="ARBA" id="ARBA00022737"/>
    </source>
</evidence>
<dbReference type="PANTHER" id="PTHR11390:SF21">
    <property type="entry name" value="DNA TOPOISOMERASE 3-ALPHA"/>
    <property type="match status" value="1"/>
</dbReference>
<dbReference type="GO" id="GO:0003677">
    <property type="term" value="F:DNA binding"/>
    <property type="evidence" value="ECO:0007669"/>
    <property type="project" value="UniProtKB-KW"/>
</dbReference>
<dbReference type="PROSITE" id="PS50880">
    <property type="entry name" value="TOPRIM"/>
    <property type="match status" value="1"/>
</dbReference>
<keyword evidence="17" id="KW-1185">Reference proteome</keyword>
<evidence type="ECO:0000259" key="14">
    <source>
        <dbReference type="PROSITE" id="PS50880"/>
    </source>
</evidence>
<dbReference type="AlphaFoldDB" id="V2RK58"/>
<dbReference type="InterPro" id="IPR023405">
    <property type="entry name" value="Topo_IA_core_domain"/>
</dbReference>
<dbReference type="Pfam" id="PF01131">
    <property type="entry name" value="Topoisom_bac"/>
    <property type="match status" value="1"/>
</dbReference>
<keyword evidence="8" id="KW-0238">DNA-binding</keyword>
<comment type="similarity">
    <text evidence="2">Belongs to the type IA topoisomerase family.</text>
</comment>
<proteinExistence type="inferred from homology"/>
<dbReference type="SMART" id="SM00436">
    <property type="entry name" value="TOP1Bc"/>
    <property type="match status" value="1"/>
</dbReference>
<dbReference type="PRINTS" id="PR00417">
    <property type="entry name" value="PRTPISMRASEI"/>
</dbReference>
<dbReference type="InterPro" id="IPR013497">
    <property type="entry name" value="Topo_IA_cen"/>
</dbReference>
<keyword evidence="9 16" id="KW-0413">Isomerase</keyword>
<feature type="domain" description="Topo IA-type catalytic" evidence="15">
    <location>
        <begin position="153"/>
        <end position="611"/>
    </location>
</feature>
<evidence type="ECO:0000256" key="3">
    <source>
        <dbReference type="ARBA" id="ARBA00012891"/>
    </source>
</evidence>
<dbReference type="GO" id="GO:0006281">
    <property type="term" value="P:DNA repair"/>
    <property type="evidence" value="ECO:0007669"/>
    <property type="project" value="TreeGrafter"/>
</dbReference>
<accession>V2RK58</accession>
<dbReference type="Proteomes" id="UP000017429">
    <property type="component" value="Chromosome"/>
</dbReference>
<dbReference type="CDD" id="cd03362">
    <property type="entry name" value="TOPRIM_TopoIA_TopoIII"/>
    <property type="match status" value="1"/>
</dbReference>
<dbReference type="InterPro" id="IPR013824">
    <property type="entry name" value="Topo_IA_cen_sub1"/>
</dbReference>
<evidence type="ECO:0000256" key="8">
    <source>
        <dbReference type="ARBA" id="ARBA00023125"/>
    </source>
</evidence>
<dbReference type="Gene3D" id="2.70.20.10">
    <property type="entry name" value="Topoisomerase I, domain 3"/>
    <property type="match status" value="1"/>
</dbReference>
<keyword evidence="5" id="KW-0863">Zinc-finger</keyword>
<keyword evidence="7" id="KW-0799">Topoisomerase</keyword>
<sequence length="776" mass="88997">MKLIIAEKPALAEAIKEAIGTDFQKKDSYYENKEYYISWCIGHLLEVMLPDENSKWSFDNLPLKHKGWNFQIKENTKKQYNIVKTLIDMSDTIIHAGDPDEEGQLIVDSILYKENIIDLKGNSKKTIKRLLVNDFNTKSIKKELSNLKDNNEYLNLSYMALARTLADKTFGYNLTRGYTLKNQEAGNNNVISIGRVQTPMLALIVRREQEIKNHVKSYYYTIKGSTAIAGSSLDFIYQTKAEEIDETKKITSEETANTIINRLNDNKSKAVVFKYETKEEIDTVPLPYNLLDLQVDCSKLYNMKADKVMSVTQDLREKHKAITYNRSDCNYLLDETYEQSPAIIACLQDINDEKLQNIVNNANIDIKSKAFNSSKTTAHTAIIPTETKLDFSAFSDDEKKVFLLIANRFVMQFLPPAKYLKHTITIKINDDYLINNHRQLLDAGWKGILSEKEEDETVSGNFDYSKIYEEKPVEKIDFISLKEETKPKKLYTTDSFLNDLKRVAVYCKNEKTKQFLKEKDKDKAGESGGIGTPATRSAIIKTLYDRGYIKDDKKNIVSTDLGKELISLLSDEITYPDMTALWHEDIKEINTNMSKLDDFINSITEFSSKEIDKITSSEAVFKSNAQKCPNCDTGYLVKRKGKDKSSYFWGCSTYPECKVSYQDNNGEPDVYLSVSCPVCEKGELLKFRGKYGAYWKCKNPECSKTFNDDKGKPDLTIREKAVPSEQYRCLECNSKLVRRNGKNGWFWGCSAYPKCKTIYQDNNGEPIYNKELAKKD</sequence>
<dbReference type="EMBL" id="CP097562">
    <property type="protein sequence ID" value="USF24550.1"/>
    <property type="molecule type" value="Genomic_DNA"/>
</dbReference>
<dbReference type="InterPro" id="IPR006171">
    <property type="entry name" value="TOPRIM_dom"/>
</dbReference>
<protein>
    <recommendedName>
        <fullName evidence="3">DNA topoisomerase</fullName>
        <ecNumber evidence="3">5.6.2.1</ecNumber>
    </recommendedName>
    <alternativeName>
        <fullName evidence="13">Omega-protein</fullName>
    </alternativeName>
    <alternativeName>
        <fullName evidence="12">Relaxing enzyme</fullName>
    </alternativeName>
    <alternativeName>
        <fullName evidence="10">Swivelase</fullName>
    </alternativeName>
    <alternativeName>
        <fullName evidence="11">Untwisting enzyme</fullName>
    </alternativeName>
</protein>
<keyword evidence="4" id="KW-0677">Repeat</keyword>
<dbReference type="Gene3D" id="1.10.460.10">
    <property type="entry name" value="Topoisomerase I, domain 2"/>
    <property type="match status" value="1"/>
</dbReference>
<dbReference type="Pfam" id="PF01751">
    <property type="entry name" value="Toprim"/>
    <property type="match status" value="1"/>
</dbReference>
<dbReference type="OrthoDB" id="9803554at2"/>
<keyword evidence="6" id="KW-0862">Zinc</keyword>
<name>V2RK58_9BACT</name>
<dbReference type="GO" id="GO:0008270">
    <property type="term" value="F:zinc ion binding"/>
    <property type="evidence" value="ECO:0007669"/>
    <property type="project" value="UniProtKB-KW"/>
</dbReference>
<dbReference type="InterPro" id="IPR034144">
    <property type="entry name" value="TOPRIM_TopoIII"/>
</dbReference>
<evidence type="ECO:0000256" key="7">
    <source>
        <dbReference type="ARBA" id="ARBA00023029"/>
    </source>
</evidence>
<dbReference type="SUPFAM" id="SSF56712">
    <property type="entry name" value="Prokaryotic type I DNA topoisomerase"/>
    <property type="match status" value="1"/>
</dbReference>
<evidence type="ECO:0000256" key="9">
    <source>
        <dbReference type="ARBA" id="ARBA00023235"/>
    </source>
</evidence>
<evidence type="ECO:0000256" key="1">
    <source>
        <dbReference type="ARBA" id="ARBA00000213"/>
    </source>
</evidence>
<dbReference type="Gene3D" id="3.30.65.10">
    <property type="entry name" value="Bacterial Topoisomerase I, domain 1"/>
    <property type="match status" value="2"/>
</dbReference>